<keyword evidence="2" id="KW-0539">Nucleus</keyword>
<feature type="non-terminal residue" evidence="5">
    <location>
        <position position="1"/>
    </location>
</feature>
<evidence type="ECO:0000259" key="4">
    <source>
        <dbReference type="Pfam" id="PF04082"/>
    </source>
</evidence>
<evidence type="ECO:0000256" key="3">
    <source>
        <dbReference type="SAM" id="MobiDB-lite"/>
    </source>
</evidence>
<name>A0A0L6UWW6_9BASI</name>
<proteinExistence type="predicted"/>
<gene>
    <name evidence="5" type="ORF">VP01_3466g2</name>
</gene>
<keyword evidence="6" id="KW-1185">Reference proteome</keyword>
<feature type="compositionally biased region" description="Low complexity" evidence="3">
    <location>
        <begin position="653"/>
        <end position="669"/>
    </location>
</feature>
<keyword evidence="1" id="KW-0479">Metal-binding</keyword>
<dbReference type="Gene3D" id="4.10.240.10">
    <property type="entry name" value="Zn(2)-C6 fungal-type DNA-binding domain"/>
    <property type="match status" value="1"/>
</dbReference>
<evidence type="ECO:0000313" key="5">
    <source>
        <dbReference type="EMBL" id="KNZ52737.1"/>
    </source>
</evidence>
<organism evidence="5 6">
    <name type="scientific">Puccinia sorghi</name>
    <dbReference type="NCBI Taxonomy" id="27349"/>
    <lineage>
        <taxon>Eukaryota</taxon>
        <taxon>Fungi</taxon>
        <taxon>Dikarya</taxon>
        <taxon>Basidiomycota</taxon>
        <taxon>Pucciniomycotina</taxon>
        <taxon>Pucciniomycetes</taxon>
        <taxon>Pucciniales</taxon>
        <taxon>Pucciniaceae</taxon>
        <taxon>Puccinia</taxon>
    </lineage>
</organism>
<feature type="region of interest" description="Disordered" evidence="3">
    <location>
        <begin position="648"/>
        <end position="753"/>
    </location>
</feature>
<dbReference type="InterPro" id="IPR007219">
    <property type="entry name" value="XnlR_reg_dom"/>
</dbReference>
<dbReference type="InterPro" id="IPR001138">
    <property type="entry name" value="Zn2Cys6_DnaBD"/>
</dbReference>
<feature type="compositionally biased region" description="Low complexity" evidence="3">
    <location>
        <begin position="698"/>
        <end position="712"/>
    </location>
</feature>
<dbReference type="STRING" id="27349.A0A0L6UWW6"/>
<protein>
    <recommendedName>
        <fullName evidence="4">Xylanolytic transcriptional activator regulatory domain-containing protein</fullName>
    </recommendedName>
</protein>
<reference evidence="5 6" key="1">
    <citation type="submission" date="2015-08" db="EMBL/GenBank/DDBJ databases">
        <title>Next Generation Sequencing and Analysis of the Genome of Puccinia sorghi L Schw, the Causal Agent of Maize Common Rust.</title>
        <authorList>
            <person name="Rochi L."/>
            <person name="Burguener G."/>
            <person name="Darino M."/>
            <person name="Turjanski A."/>
            <person name="Kreff E."/>
            <person name="Dieguez M.J."/>
            <person name="Sacco F."/>
        </authorList>
    </citation>
    <scope>NUCLEOTIDE SEQUENCE [LARGE SCALE GENOMIC DNA]</scope>
    <source>
        <strain evidence="5 6">RO10H11247</strain>
    </source>
</reference>
<dbReference type="GO" id="GO:0003677">
    <property type="term" value="F:DNA binding"/>
    <property type="evidence" value="ECO:0007669"/>
    <property type="project" value="InterPro"/>
</dbReference>
<dbReference type="PANTHER" id="PTHR46910">
    <property type="entry name" value="TRANSCRIPTION FACTOR PDR1"/>
    <property type="match status" value="1"/>
</dbReference>
<dbReference type="GO" id="GO:0006351">
    <property type="term" value="P:DNA-templated transcription"/>
    <property type="evidence" value="ECO:0007669"/>
    <property type="project" value="InterPro"/>
</dbReference>
<dbReference type="CDD" id="cd12148">
    <property type="entry name" value="fungal_TF_MHR"/>
    <property type="match status" value="1"/>
</dbReference>
<dbReference type="PANTHER" id="PTHR46910:SF1">
    <property type="entry name" value="MISCELLANEOUS ZN(II)2CYS6 TRANSCRIPTION FACTOR (EUROFUNG)-RELATED"/>
    <property type="match status" value="1"/>
</dbReference>
<evidence type="ECO:0000256" key="2">
    <source>
        <dbReference type="ARBA" id="ARBA00023242"/>
    </source>
</evidence>
<dbReference type="InterPro" id="IPR050987">
    <property type="entry name" value="AtrR-like"/>
</dbReference>
<evidence type="ECO:0000313" key="6">
    <source>
        <dbReference type="Proteomes" id="UP000037035"/>
    </source>
</evidence>
<dbReference type="EMBL" id="LAVV01008464">
    <property type="protein sequence ID" value="KNZ52737.1"/>
    <property type="molecule type" value="Genomic_DNA"/>
</dbReference>
<dbReference type="GO" id="GO:0008270">
    <property type="term" value="F:zinc ion binding"/>
    <property type="evidence" value="ECO:0007669"/>
    <property type="project" value="InterPro"/>
</dbReference>
<dbReference type="AlphaFoldDB" id="A0A0L6UWW6"/>
<feature type="compositionally biased region" description="Polar residues" evidence="3">
    <location>
        <begin position="725"/>
        <end position="753"/>
    </location>
</feature>
<dbReference type="GO" id="GO:0000981">
    <property type="term" value="F:DNA-binding transcription factor activity, RNA polymerase II-specific"/>
    <property type="evidence" value="ECO:0007669"/>
    <property type="project" value="InterPro"/>
</dbReference>
<dbReference type="VEuPathDB" id="FungiDB:VP01_3466g2"/>
<sequence length="778" mass="87283">RTSKIKCVFEDGQCTACANAGVACTFANPGSLTTRPPTRKDVEHLQAKIRSLERLITAIDPSFDLSSLPEPPPPHPSNLRFGQVRKCSSAHMRYSLDNHTDRNRQWTSSLPGNIHPVHNSIHTNSSTQKTTLQPITSAIVLSTLFNPTSLQLNTTMDLLPSLSKLEDLSPVDQIIRHEHQRLAYRTLDFYPPPDLQQSLLEIFFREVHSVLRIIHIPSFMEEFKGGRHETDDSFRALCLAMFSLASRFSKDPRVFVDLEGNPKASLQAVGMRYCISACTYLFRPIPTPACLYELQALTLLVIYCLGAASQSLVWCSIGCALQRFQTAEANVEDSSRWTRCRIQDHYRRKTFYILYEFDHTISVALGRPAYMGESDFDVLPPDPEFQRDLDYCASPFAKTSGMENDPTAYEIIQAYNMIKTSLGGLKNLLPVINVINVQRDIYPGANFSSCIKTLIKQLDDSMTTSFHKVAVMFNLHGTNLTHMNDTTLVFSVLLTTWYHEFRLLLHQVFFNSKEKKESDQPMEEDDKKNGRLTTTMLTKSRNLFLDICVESAREIINLLNRLHQRNLLACGFYWIPLRLKNALLVLICALVKQRKLLSEDERKLRCFEISLGIRILNALAPSTYLAEEVSRMMSQLYESAVQQMHKHVNKVASSSNLSPSSSSPTPSIPRGKTPPKSQPRSGPSDEPPSASQAQSTQLPKPWLLAPSSASSATLHDPDDLPPGLQASSQILPASITTPSPALLNPNMSLPHSASFTLKEPDLSLLHLWPEYFPPPASS</sequence>
<dbReference type="InterPro" id="IPR036864">
    <property type="entry name" value="Zn2-C6_fun-type_DNA-bd_sf"/>
</dbReference>
<dbReference type="CDD" id="cd00067">
    <property type="entry name" value="GAL4"/>
    <property type="match status" value="1"/>
</dbReference>
<feature type="domain" description="Xylanolytic transcriptional activator regulatory" evidence="4">
    <location>
        <begin position="200"/>
        <end position="447"/>
    </location>
</feature>
<dbReference type="Pfam" id="PF04082">
    <property type="entry name" value="Fungal_trans"/>
    <property type="match status" value="1"/>
</dbReference>
<evidence type="ECO:0000256" key="1">
    <source>
        <dbReference type="ARBA" id="ARBA00022723"/>
    </source>
</evidence>
<accession>A0A0L6UWW6</accession>
<dbReference type="OrthoDB" id="4456959at2759"/>
<dbReference type="Proteomes" id="UP000037035">
    <property type="component" value="Unassembled WGS sequence"/>
</dbReference>
<comment type="caution">
    <text evidence="5">The sequence shown here is derived from an EMBL/GenBank/DDBJ whole genome shotgun (WGS) entry which is preliminary data.</text>
</comment>